<feature type="region of interest" description="Disordered" evidence="1">
    <location>
        <begin position="721"/>
        <end position="753"/>
    </location>
</feature>
<dbReference type="GeneTree" id="ENSGT00390000017353"/>
<dbReference type="Proteomes" id="UP001108240">
    <property type="component" value="Unplaced"/>
</dbReference>
<evidence type="ECO:0000313" key="2">
    <source>
        <dbReference type="Ensembl" id="ENSCCRP00000125570.1"/>
    </source>
</evidence>
<feature type="compositionally biased region" description="Polar residues" evidence="1">
    <location>
        <begin position="874"/>
        <end position="893"/>
    </location>
</feature>
<name>A0A9J7Z886_CYPCA</name>
<dbReference type="GO" id="GO:0042974">
    <property type="term" value="F:nuclear retinoic acid receptor binding"/>
    <property type="evidence" value="ECO:0007669"/>
    <property type="project" value="InterPro"/>
</dbReference>
<dbReference type="AlphaFoldDB" id="A0A9J7Z886"/>
<feature type="region of interest" description="Disordered" evidence="1">
    <location>
        <begin position="805"/>
        <end position="826"/>
    </location>
</feature>
<feature type="region of interest" description="Disordered" evidence="1">
    <location>
        <begin position="851"/>
        <end position="945"/>
    </location>
</feature>
<dbReference type="InterPro" id="IPR042566">
    <property type="entry name" value="L1_C"/>
</dbReference>
<dbReference type="Gene3D" id="3.30.250.20">
    <property type="entry name" value="L1 transposable element, C-terminal domain"/>
    <property type="match status" value="1"/>
</dbReference>
<dbReference type="InterPro" id="IPR026191">
    <property type="entry name" value="LRIF1"/>
</dbReference>
<dbReference type="Ensembl" id="ENSCCRT00000156095.1">
    <property type="protein sequence ID" value="ENSCCRP00000125570.1"/>
    <property type="gene ID" value="ENSCCRG00000034269.2"/>
</dbReference>
<reference evidence="2" key="1">
    <citation type="submission" date="2025-08" db="UniProtKB">
        <authorList>
            <consortium name="Ensembl"/>
        </authorList>
    </citation>
    <scope>IDENTIFICATION</scope>
</reference>
<dbReference type="GO" id="GO:0006355">
    <property type="term" value="P:regulation of DNA-templated transcription"/>
    <property type="evidence" value="ECO:0007669"/>
    <property type="project" value="InterPro"/>
</dbReference>
<organism evidence="2 3">
    <name type="scientific">Cyprinus carpio carpio</name>
    <dbReference type="NCBI Taxonomy" id="630221"/>
    <lineage>
        <taxon>Eukaryota</taxon>
        <taxon>Metazoa</taxon>
        <taxon>Chordata</taxon>
        <taxon>Craniata</taxon>
        <taxon>Vertebrata</taxon>
        <taxon>Euteleostomi</taxon>
        <taxon>Actinopterygii</taxon>
        <taxon>Neopterygii</taxon>
        <taxon>Teleostei</taxon>
        <taxon>Ostariophysi</taxon>
        <taxon>Cypriniformes</taxon>
        <taxon>Cyprinidae</taxon>
        <taxon>Cyprininae</taxon>
        <taxon>Cyprinus</taxon>
    </lineage>
</organism>
<feature type="compositionally biased region" description="Basic residues" evidence="1">
    <location>
        <begin position="899"/>
        <end position="913"/>
    </location>
</feature>
<keyword evidence="3" id="KW-1185">Reference proteome</keyword>
<feature type="region of interest" description="Disordered" evidence="1">
    <location>
        <begin position="521"/>
        <end position="587"/>
    </location>
</feature>
<proteinExistence type="predicted"/>
<evidence type="ECO:0000313" key="3">
    <source>
        <dbReference type="Proteomes" id="UP001108240"/>
    </source>
</evidence>
<feature type="compositionally biased region" description="Low complexity" evidence="1">
    <location>
        <begin position="813"/>
        <end position="822"/>
    </location>
</feature>
<sequence>MPCMFVLSLSQEIKVSEVLSSLQFQKHRVVLFPDLSAEVNKERRQFDEVNRKLRAKGLLYRFIFPVRLRVTVNGQVRVFQSPSEIEDFLKNIGTGVYYQAMPAVGPDGKNVMKLIPVQKVNGHFYQTQFSAERDSVDLQLKANAKPIHPPAASSSQTQTLLPSLQPIADGRYVLKTLPQVRTVSNAVKTQHGGTSNLIIHNPKPVHVPLSTHSVSQYSVQLPPQPNGRVMAAVQTLPVTVKSPVLPNGHFLQIPANAKVRTLPATALPQSIKCRIMNSVSNTLNLEKGPPTVVLVSPVNSVKLNSDQQVVSVTKPSQIQKTLFQNLPANLQTPVCVPKTNEEGNTPIKWVVQEGTGVSAPCLVPVMTPNVSSDTSKAGKYVNSVGTVNEIAASKPTPPQTSQEKITPGKDNALVMCNGKVYFVAKKNSEIAKDVMISEGGKRGVVSTSPALPASSALGSNSPKQDPKINVSEIIDLCDDEEEMSTCLGGAPGNLPTPSQTEVDESDEDSNVIFVSYIPPKSETRAGDKVEKAASRNKCEEVQHTKSVSQNEGEKLAHAEMEKDGGPNNPSPKTGEEMMDEQVEGNERAERNLSCLSENVNMEADKDLESGSPPETRCQDDVAVAETVSILEPPQSAFIQATNDTEKHFEKSQPKSDCQLRKEFGITSDVQICLQRTKLTMKPDQLTERLIINKRTLEGLRKVIQESKLQSKIQQMMKVPYTTTEEDEGLKVKRKKQEHDGSQDIPSLNSTHISPASKCSVVPMEKSLSCQEEVCSPTESTADKVQMQSEMPADCTGNTCCLTPSSEQKAKQTSSHPLSPSSSRKTPLRSIKVKMCTACPCGTVIGAAEATSSLHSQDRPNPCTVVESHKGTRKSCLNKTPGESHQSQKLQPQNKDLVKKAGKKRSSGNPRKNKALSESSTSDTSHNISSPNSSVNMLSFTSSSSSLQDCNNQIELSSIRTECGNMTSSNTDAETSQQDTSQVQTASDNPSVSFSKKQQGHKIDKFPTQSLYTLETLDAEEIKRRERIKRLKDLLKEKEAALERMQRSMNI</sequence>
<dbReference type="PANTHER" id="PTHR16131">
    <property type="entry name" value="LIGAND-DEPENDENT NUCLEAR RECEPTOR-INTERACTING FACTOR 1"/>
    <property type="match status" value="1"/>
</dbReference>
<dbReference type="PANTHER" id="PTHR16131:SF2">
    <property type="entry name" value="LIGAND-DEPENDENT NUCLEAR RECEPTOR-INTERACTING FACTOR 1"/>
    <property type="match status" value="1"/>
</dbReference>
<feature type="compositionally biased region" description="Polar residues" evidence="1">
    <location>
        <begin position="743"/>
        <end position="753"/>
    </location>
</feature>
<dbReference type="Pfam" id="PF15741">
    <property type="entry name" value="LRIF1"/>
    <property type="match status" value="2"/>
</dbReference>
<accession>A0A9J7Z886</accession>
<evidence type="ECO:0000256" key="1">
    <source>
        <dbReference type="SAM" id="MobiDB-lite"/>
    </source>
</evidence>
<feature type="region of interest" description="Disordered" evidence="1">
    <location>
        <begin position="483"/>
        <end position="508"/>
    </location>
</feature>
<feature type="compositionally biased region" description="Basic and acidic residues" evidence="1">
    <location>
        <begin position="521"/>
        <end position="543"/>
    </location>
</feature>
<feature type="compositionally biased region" description="Basic and acidic residues" evidence="1">
    <location>
        <begin position="551"/>
        <end position="564"/>
    </location>
</feature>
<feature type="compositionally biased region" description="Low complexity" evidence="1">
    <location>
        <begin position="916"/>
        <end position="945"/>
    </location>
</feature>
<feature type="region of interest" description="Disordered" evidence="1">
    <location>
        <begin position="962"/>
        <end position="1000"/>
    </location>
</feature>
<reference evidence="2" key="2">
    <citation type="submission" date="2025-09" db="UniProtKB">
        <authorList>
            <consortium name="Ensembl"/>
        </authorList>
    </citation>
    <scope>IDENTIFICATION</scope>
</reference>
<dbReference type="OMA" id="PQLDMQP"/>
<protein>
    <submittedName>
        <fullName evidence="2">Ligand dependent nuclear receptor interacting factor 1</fullName>
    </submittedName>
</protein>
<feature type="compositionally biased region" description="Polar residues" evidence="1">
    <location>
        <begin position="962"/>
        <end position="996"/>
    </location>
</feature>